<dbReference type="InterPro" id="IPR011990">
    <property type="entry name" value="TPR-like_helical_dom_sf"/>
</dbReference>
<evidence type="ECO:0000256" key="3">
    <source>
        <dbReference type="PROSITE-ProRule" id="PRU00339"/>
    </source>
</evidence>
<keyword evidence="5" id="KW-1185">Reference proteome</keyword>
<dbReference type="InterPro" id="IPR019734">
    <property type="entry name" value="TPR_rpt"/>
</dbReference>
<dbReference type="GO" id="GO:0019894">
    <property type="term" value="F:kinesin binding"/>
    <property type="evidence" value="ECO:0007669"/>
    <property type="project" value="TreeGrafter"/>
</dbReference>
<sequence length="369" mass="42367">MQSLAACCPFSLFFLMKRCVILSFSLLCILFSPRCVGQNARRTAKTMNAEIDGLLQELSAVKQDTAAYYKGVVQLMKDAVICDYFDSKPDKKGKSSPRYRMMNGKRLSPYLSVLVDAGMYEYSRRKNEEAMEIFKLYLDCVEWPLFQGKDDNMGLVAYYVSLLSYGKEDFAEAERYADVALKDSNYAKDAAEIKINCMKTHLESQQDSARYITALVELHDMAPTNDVYFKMLIDYFSGLKDRTQLAEFAAEEIKKRPDNKRAWALKGEISMQNKEWDEAIACFREAVAIDSSYVQAVYDVGICYVSKAEELRDSLEDDRHKLTKSDANRIKALYQEARDWLLRTAGLDENRQLIEWKKILDQVNKVLGL</sequence>
<keyword evidence="1" id="KW-0677">Repeat</keyword>
<dbReference type="PATRIC" id="fig|999422.3.peg.1277"/>
<dbReference type="STRING" id="999422.HMPREF9944_01238"/>
<evidence type="ECO:0000313" key="4">
    <source>
        <dbReference type="EMBL" id="EHO70837.1"/>
    </source>
</evidence>
<accession>H1HM44</accession>
<name>H1HM44_9BACT</name>
<dbReference type="AlphaFoldDB" id="H1HM44"/>
<dbReference type="HOGENOM" id="CLU_054035_0_0_10"/>
<dbReference type="PANTHER" id="PTHR44117">
    <property type="entry name" value="INTRAFLAGELLAR TRANSPORT PROTEIN 88 HOMOLOG"/>
    <property type="match status" value="1"/>
</dbReference>
<dbReference type="EMBL" id="AGEK01000023">
    <property type="protein sequence ID" value="EHO70837.1"/>
    <property type="molecule type" value="Genomic_DNA"/>
</dbReference>
<dbReference type="PANTHER" id="PTHR44117:SF1">
    <property type="entry name" value="INTRAFLAGELLAR TRANSPORT PROTEIN 88 HOMOLOG"/>
    <property type="match status" value="1"/>
</dbReference>
<proteinExistence type="predicted"/>
<reference evidence="4 5" key="1">
    <citation type="submission" date="2011-12" db="EMBL/GenBank/DDBJ databases">
        <title>The Genome Sequence of Prevotella maculosa OT 289.</title>
        <authorList>
            <consortium name="The Broad Institute Genome Sequencing Platform"/>
            <person name="Earl A."/>
            <person name="Ward D."/>
            <person name="Feldgarden M."/>
            <person name="Gevers D."/>
            <person name="Izard J."/>
            <person name="Blanton J.M."/>
            <person name="Mathney J."/>
            <person name="Tanner A.C."/>
            <person name="Dewhirst F.E."/>
            <person name="Young S.K."/>
            <person name="Zeng Q."/>
            <person name="Gargeya S."/>
            <person name="Fitzgerald M."/>
            <person name="Haas B."/>
            <person name="Abouelleil A."/>
            <person name="Alvarado L."/>
            <person name="Arachchi H.M."/>
            <person name="Berlin A."/>
            <person name="Chapman S.B."/>
            <person name="Gearin G."/>
            <person name="Goldberg J."/>
            <person name="Griggs A."/>
            <person name="Gujja S."/>
            <person name="Hansen M."/>
            <person name="Heiman D."/>
            <person name="Howarth C."/>
            <person name="Larimer J."/>
            <person name="Lui A."/>
            <person name="MacDonald P.J.P."/>
            <person name="McCowen C."/>
            <person name="Montmayeur A."/>
            <person name="Murphy C."/>
            <person name="Neiman D."/>
            <person name="Pearson M."/>
            <person name="Priest M."/>
            <person name="Roberts A."/>
            <person name="Saif S."/>
            <person name="Shea T."/>
            <person name="Sisk P."/>
            <person name="Stolte C."/>
            <person name="Sykes S."/>
            <person name="Wortman J."/>
            <person name="Nusbaum C."/>
            <person name="Birren B."/>
        </authorList>
    </citation>
    <scope>NUCLEOTIDE SEQUENCE [LARGE SCALE GENOMIC DNA]</scope>
    <source>
        <strain evidence="4 5">OT 289</strain>
    </source>
</reference>
<gene>
    <name evidence="4" type="ORF">HMPREF9944_01238</name>
</gene>
<dbReference type="Pfam" id="PF07719">
    <property type="entry name" value="TPR_2"/>
    <property type="match status" value="1"/>
</dbReference>
<organism evidence="4 5">
    <name type="scientific">Segatella maculosa OT 289</name>
    <dbReference type="NCBI Taxonomy" id="999422"/>
    <lineage>
        <taxon>Bacteria</taxon>
        <taxon>Pseudomonadati</taxon>
        <taxon>Bacteroidota</taxon>
        <taxon>Bacteroidia</taxon>
        <taxon>Bacteroidales</taxon>
        <taxon>Prevotellaceae</taxon>
        <taxon>Segatella</taxon>
    </lineage>
</organism>
<comment type="caution">
    <text evidence="4">The sequence shown here is derived from an EMBL/GenBank/DDBJ whole genome shotgun (WGS) entry which is preliminary data.</text>
</comment>
<feature type="repeat" description="TPR" evidence="3">
    <location>
        <begin position="260"/>
        <end position="293"/>
    </location>
</feature>
<evidence type="ECO:0000313" key="5">
    <source>
        <dbReference type="Proteomes" id="UP000003167"/>
    </source>
</evidence>
<dbReference type="InterPro" id="IPR013105">
    <property type="entry name" value="TPR_2"/>
</dbReference>
<dbReference type="PROSITE" id="PS50005">
    <property type="entry name" value="TPR"/>
    <property type="match status" value="1"/>
</dbReference>
<keyword evidence="2 3" id="KW-0802">TPR repeat</keyword>
<dbReference type="Gene3D" id="1.25.40.10">
    <property type="entry name" value="Tetratricopeptide repeat domain"/>
    <property type="match status" value="1"/>
</dbReference>
<protein>
    <submittedName>
        <fullName evidence="4">Uncharacterized protein</fullName>
    </submittedName>
</protein>
<dbReference type="Proteomes" id="UP000003167">
    <property type="component" value="Unassembled WGS sequence"/>
</dbReference>
<dbReference type="SMART" id="SM00028">
    <property type="entry name" value="TPR"/>
    <property type="match status" value="1"/>
</dbReference>
<evidence type="ECO:0000256" key="2">
    <source>
        <dbReference type="ARBA" id="ARBA00022803"/>
    </source>
</evidence>
<dbReference type="SUPFAM" id="SSF48452">
    <property type="entry name" value="TPR-like"/>
    <property type="match status" value="1"/>
</dbReference>
<evidence type="ECO:0000256" key="1">
    <source>
        <dbReference type="ARBA" id="ARBA00022737"/>
    </source>
</evidence>
<dbReference type="GO" id="GO:0005814">
    <property type="term" value="C:centriole"/>
    <property type="evidence" value="ECO:0007669"/>
    <property type="project" value="TreeGrafter"/>
</dbReference>